<organism evidence="2 3">
    <name type="scientific">Oryza sativa subsp. japonica</name>
    <name type="common">Rice</name>
    <dbReference type="NCBI Taxonomy" id="39947"/>
    <lineage>
        <taxon>Eukaryota</taxon>
        <taxon>Viridiplantae</taxon>
        <taxon>Streptophyta</taxon>
        <taxon>Embryophyta</taxon>
        <taxon>Tracheophyta</taxon>
        <taxon>Spermatophyta</taxon>
        <taxon>Magnoliopsida</taxon>
        <taxon>Liliopsida</taxon>
        <taxon>Poales</taxon>
        <taxon>Poaceae</taxon>
        <taxon>BOP clade</taxon>
        <taxon>Oryzoideae</taxon>
        <taxon>Oryzeae</taxon>
        <taxon>Oryzinae</taxon>
        <taxon>Oryza</taxon>
        <taxon>Oryza sativa</taxon>
    </lineage>
</organism>
<dbReference type="Proteomes" id="UP000000763">
    <property type="component" value="Chromosome 7"/>
</dbReference>
<gene>
    <name evidence="2" type="primary">P0474B11.28</name>
</gene>
<evidence type="ECO:0000313" key="3">
    <source>
        <dbReference type="Proteomes" id="UP000000763"/>
    </source>
</evidence>
<dbReference type="EMBL" id="AP005189">
    <property type="protein sequence ID" value="BAC84021.1"/>
    <property type="molecule type" value="Genomic_DNA"/>
</dbReference>
<feature type="region of interest" description="Disordered" evidence="1">
    <location>
        <begin position="22"/>
        <end position="43"/>
    </location>
</feature>
<name>Q6Z448_ORYSJ</name>
<dbReference type="AlphaFoldDB" id="Q6Z448"/>
<evidence type="ECO:0000313" key="2">
    <source>
        <dbReference type="EMBL" id="BAC84021.1"/>
    </source>
</evidence>
<accession>Q6Z448</accession>
<protein>
    <submittedName>
        <fullName evidence="2">Uncharacterized protein</fullName>
    </submittedName>
</protein>
<evidence type="ECO:0000256" key="1">
    <source>
        <dbReference type="SAM" id="MobiDB-lite"/>
    </source>
</evidence>
<sequence>MEPPPPSPPRQRLVATALPSSGQIWEGGRGGKSEIERGERGAGGREVREGVMGNRIYGWEESYSVKIESLLYREGSDISESYMGNN</sequence>
<reference evidence="3" key="2">
    <citation type="journal article" date="2008" name="Nucleic Acids Res.">
        <title>The rice annotation project database (RAP-DB): 2008 update.</title>
        <authorList>
            <consortium name="The rice annotation project (RAP)"/>
        </authorList>
    </citation>
    <scope>GENOME REANNOTATION</scope>
    <source>
        <strain evidence="3">cv. Nipponbare</strain>
    </source>
</reference>
<feature type="compositionally biased region" description="Basic and acidic residues" evidence="1">
    <location>
        <begin position="29"/>
        <end position="43"/>
    </location>
</feature>
<reference evidence="3" key="1">
    <citation type="journal article" date="2005" name="Nature">
        <title>The map-based sequence of the rice genome.</title>
        <authorList>
            <consortium name="International rice genome sequencing project (IRGSP)"/>
            <person name="Matsumoto T."/>
            <person name="Wu J."/>
            <person name="Kanamori H."/>
            <person name="Katayose Y."/>
            <person name="Fujisawa M."/>
            <person name="Namiki N."/>
            <person name="Mizuno H."/>
            <person name="Yamamoto K."/>
            <person name="Antonio B.A."/>
            <person name="Baba T."/>
            <person name="Sakata K."/>
            <person name="Nagamura Y."/>
            <person name="Aoki H."/>
            <person name="Arikawa K."/>
            <person name="Arita K."/>
            <person name="Bito T."/>
            <person name="Chiden Y."/>
            <person name="Fujitsuka N."/>
            <person name="Fukunaka R."/>
            <person name="Hamada M."/>
            <person name="Harada C."/>
            <person name="Hayashi A."/>
            <person name="Hijishita S."/>
            <person name="Honda M."/>
            <person name="Hosokawa S."/>
            <person name="Ichikawa Y."/>
            <person name="Idonuma A."/>
            <person name="Iijima M."/>
            <person name="Ikeda M."/>
            <person name="Ikeno M."/>
            <person name="Ito K."/>
            <person name="Ito S."/>
            <person name="Ito T."/>
            <person name="Ito Y."/>
            <person name="Ito Y."/>
            <person name="Iwabuchi A."/>
            <person name="Kamiya K."/>
            <person name="Karasawa W."/>
            <person name="Kurita K."/>
            <person name="Katagiri S."/>
            <person name="Kikuta A."/>
            <person name="Kobayashi H."/>
            <person name="Kobayashi N."/>
            <person name="Machita K."/>
            <person name="Maehara T."/>
            <person name="Masukawa M."/>
            <person name="Mizubayashi T."/>
            <person name="Mukai Y."/>
            <person name="Nagasaki H."/>
            <person name="Nagata Y."/>
            <person name="Naito S."/>
            <person name="Nakashima M."/>
            <person name="Nakama Y."/>
            <person name="Nakamichi Y."/>
            <person name="Nakamura M."/>
            <person name="Meguro A."/>
            <person name="Negishi M."/>
            <person name="Ohta I."/>
            <person name="Ohta T."/>
            <person name="Okamoto M."/>
            <person name="Ono N."/>
            <person name="Saji S."/>
            <person name="Sakaguchi M."/>
            <person name="Sakai K."/>
            <person name="Shibata M."/>
            <person name="Shimokawa T."/>
            <person name="Song J."/>
            <person name="Takazaki Y."/>
            <person name="Terasawa K."/>
            <person name="Tsugane M."/>
            <person name="Tsuji K."/>
            <person name="Ueda S."/>
            <person name="Waki K."/>
            <person name="Yamagata H."/>
            <person name="Yamamoto M."/>
            <person name="Yamamoto S."/>
            <person name="Yamane H."/>
            <person name="Yoshiki S."/>
            <person name="Yoshihara R."/>
            <person name="Yukawa K."/>
            <person name="Zhong H."/>
            <person name="Yano M."/>
            <person name="Yuan Q."/>
            <person name="Ouyang S."/>
            <person name="Liu J."/>
            <person name="Jones K.M."/>
            <person name="Gansberger K."/>
            <person name="Moffat K."/>
            <person name="Hill J."/>
            <person name="Bera J."/>
            <person name="Fadrosh D."/>
            <person name="Jin S."/>
            <person name="Johri S."/>
            <person name="Kim M."/>
            <person name="Overton L."/>
            <person name="Reardon M."/>
            <person name="Tsitrin T."/>
            <person name="Vuong H."/>
            <person name="Weaver B."/>
            <person name="Ciecko A."/>
            <person name="Tallon L."/>
            <person name="Jackson J."/>
            <person name="Pai G."/>
            <person name="Aken S.V."/>
            <person name="Utterback T."/>
            <person name="Reidmuller S."/>
            <person name="Feldblyum T."/>
            <person name="Hsiao J."/>
            <person name="Zismann V."/>
            <person name="Iobst S."/>
            <person name="de Vazeille A.R."/>
            <person name="Buell C.R."/>
            <person name="Ying K."/>
            <person name="Li Y."/>
            <person name="Lu T."/>
            <person name="Huang Y."/>
            <person name="Zhao Q."/>
            <person name="Feng Q."/>
            <person name="Zhang L."/>
            <person name="Zhu J."/>
            <person name="Weng Q."/>
            <person name="Mu J."/>
            <person name="Lu Y."/>
            <person name="Fan D."/>
            <person name="Liu Y."/>
            <person name="Guan J."/>
            <person name="Zhang Y."/>
            <person name="Yu S."/>
            <person name="Liu X."/>
            <person name="Zhang Y."/>
            <person name="Hong G."/>
            <person name="Han B."/>
            <person name="Choisne N."/>
            <person name="Demange N."/>
            <person name="Orjeda G."/>
            <person name="Samain S."/>
            <person name="Cattolico L."/>
            <person name="Pelletier E."/>
            <person name="Couloux A."/>
            <person name="Segurens B."/>
            <person name="Wincker P."/>
            <person name="D'Hont A."/>
            <person name="Scarpelli C."/>
            <person name="Weissenbach J."/>
            <person name="Salanoubat M."/>
            <person name="Quetier F."/>
            <person name="Yu Y."/>
            <person name="Kim H.R."/>
            <person name="Rambo T."/>
            <person name="Currie J."/>
            <person name="Collura K."/>
            <person name="Luo M."/>
            <person name="Yang T."/>
            <person name="Ammiraju J.S.S."/>
            <person name="Engler F."/>
            <person name="Soderlund C."/>
            <person name="Wing R.A."/>
            <person name="Palmer L.E."/>
            <person name="de la Bastide M."/>
            <person name="Spiegel L."/>
            <person name="Nascimento L."/>
            <person name="Zutavern T."/>
            <person name="O'Shaughnessy A."/>
            <person name="Dike S."/>
            <person name="Dedhia N."/>
            <person name="Preston R."/>
            <person name="Balija V."/>
            <person name="McCombie W.R."/>
            <person name="Chow T."/>
            <person name="Chen H."/>
            <person name="Chung M."/>
            <person name="Chen C."/>
            <person name="Shaw J."/>
            <person name="Wu H."/>
            <person name="Hsiao K."/>
            <person name="Chao Y."/>
            <person name="Chu M."/>
            <person name="Cheng C."/>
            <person name="Hour A."/>
            <person name="Lee P."/>
            <person name="Lin S."/>
            <person name="Lin Y."/>
            <person name="Liou J."/>
            <person name="Liu S."/>
            <person name="Hsing Y."/>
            <person name="Raghuvanshi S."/>
            <person name="Mohanty A."/>
            <person name="Bharti A.K."/>
            <person name="Gaur A."/>
            <person name="Gupta V."/>
            <person name="Kumar D."/>
            <person name="Ravi V."/>
            <person name="Vij S."/>
            <person name="Kapur A."/>
            <person name="Khurana P."/>
            <person name="Khurana P."/>
            <person name="Khurana J.P."/>
            <person name="Tyagi A.K."/>
            <person name="Gaikwad K."/>
            <person name="Singh A."/>
            <person name="Dalal V."/>
            <person name="Srivastava S."/>
            <person name="Dixit A."/>
            <person name="Pal A.K."/>
            <person name="Ghazi I.A."/>
            <person name="Yadav M."/>
            <person name="Pandit A."/>
            <person name="Bhargava A."/>
            <person name="Sureshbabu K."/>
            <person name="Batra K."/>
            <person name="Sharma T.R."/>
            <person name="Mohapatra T."/>
            <person name="Singh N.K."/>
            <person name="Messing J."/>
            <person name="Nelson A.B."/>
            <person name="Fuks G."/>
            <person name="Kavchok S."/>
            <person name="Keizer G."/>
            <person name="Linton E."/>
            <person name="Llaca V."/>
            <person name="Song R."/>
            <person name="Tanyolac B."/>
            <person name="Young S."/>
            <person name="Ho-Il K."/>
            <person name="Hahn J.H."/>
            <person name="Sangsakoo G."/>
            <person name="Vanavichit A."/>
            <person name="de Mattos Luiz.A.T."/>
            <person name="Zimmer P.D."/>
            <person name="Malone G."/>
            <person name="Dellagostin O."/>
            <person name="de Oliveira A.C."/>
            <person name="Bevan M."/>
            <person name="Bancroft I."/>
            <person name="Minx P."/>
            <person name="Cordum H."/>
            <person name="Wilson R."/>
            <person name="Cheng Z."/>
            <person name="Jin W."/>
            <person name="Jiang J."/>
            <person name="Leong S.A."/>
            <person name="Iwama H."/>
            <person name="Gojobori T."/>
            <person name="Itoh T."/>
            <person name="Niimura Y."/>
            <person name="Fujii Y."/>
            <person name="Habara T."/>
            <person name="Sakai H."/>
            <person name="Sato Y."/>
            <person name="Wilson G."/>
            <person name="Kumar K."/>
            <person name="McCouch S."/>
            <person name="Juretic N."/>
            <person name="Hoen D."/>
            <person name="Wright S."/>
            <person name="Bruskiewich R."/>
            <person name="Bureau T."/>
            <person name="Miyao A."/>
            <person name="Hirochika H."/>
            <person name="Nishikawa T."/>
            <person name="Kadowaki K."/>
            <person name="Sugiura M."/>
            <person name="Burr B."/>
            <person name="Sasaki T."/>
        </authorList>
    </citation>
    <scope>NUCLEOTIDE SEQUENCE [LARGE SCALE GENOMIC DNA]</scope>
    <source>
        <strain evidence="3">cv. Nipponbare</strain>
    </source>
</reference>
<proteinExistence type="predicted"/>